<dbReference type="GO" id="GO:0016787">
    <property type="term" value="F:hydrolase activity"/>
    <property type="evidence" value="ECO:0007669"/>
    <property type="project" value="UniProtKB-KW"/>
</dbReference>
<evidence type="ECO:0000313" key="3">
    <source>
        <dbReference type="EMBL" id="MFG3192338.1"/>
    </source>
</evidence>
<name>A0ABW7BYY5_9ACTN</name>
<dbReference type="Proteomes" id="UP001604282">
    <property type="component" value="Unassembled WGS sequence"/>
</dbReference>
<proteinExistence type="predicted"/>
<reference evidence="3 4" key="1">
    <citation type="submission" date="2024-10" db="EMBL/GenBank/DDBJ databases">
        <title>The Natural Products Discovery Center: Release of the First 8490 Sequenced Strains for Exploring Actinobacteria Biosynthetic Diversity.</title>
        <authorList>
            <person name="Kalkreuter E."/>
            <person name="Kautsar S.A."/>
            <person name="Yang D."/>
            <person name="Bader C.D."/>
            <person name="Teijaro C.N."/>
            <person name="Fluegel L."/>
            <person name="Davis C.M."/>
            <person name="Simpson J.R."/>
            <person name="Lauterbach L."/>
            <person name="Steele A.D."/>
            <person name="Gui C."/>
            <person name="Meng S."/>
            <person name="Li G."/>
            <person name="Viehrig K."/>
            <person name="Ye F."/>
            <person name="Su P."/>
            <person name="Kiefer A.F."/>
            <person name="Nichols A."/>
            <person name="Cepeda A.J."/>
            <person name="Yan W."/>
            <person name="Fan B."/>
            <person name="Jiang Y."/>
            <person name="Adhikari A."/>
            <person name="Zheng C.-J."/>
            <person name="Schuster L."/>
            <person name="Cowan T.M."/>
            <person name="Smanski M.J."/>
            <person name="Chevrette M.G."/>
            <person name="De Carvalho L.P.S."/>
            <person name="Shen B."/>
        </authorList>
    </citation>
    <scope>NUCLEOTIDE SEQUENCE [LARGE SCALE GENOMIC DNA]</scope>
    <source>
        <strain evidence="3 4">NPDC048229</strain>
    </source>
</reference>
<keyword evidence="3" id="KW-0378">Hydrolase</keyword>
<sequence length="297" mass="31882">MRIDALPTFVFVHGGSSNARAWTPLRDELALRGHRSHAVDLPGHGAGATGPAAYHRPSPDGAGLAREASPMEGVTLADNVRHVAGVLRRLAGHGPVVLAGNSLGGLTLTGVVNAVPELVDRVVYLSALCLADPAMLTEPWDVVDENLLDAAVARIAVPYEVPGGDPGVVRLDWRRAHTDPEAFAALKEAIMADAPDHLFRHFLDTLDADENHGVLEPAALVRPEAWRRVPHTYVRLSADRSLTPAVQDHMIRKADELTPDHPFDVHTLPTSHVGYWNRPELFADLLAGLTRSGGPTA</sequence>
<evidence type="ECO:0000313" key="4">
    <source>
        <dbReference type="Proteomes" id="UP001604282"/>
    </source>
</evidence>
<dbReference type="PANTHER" id="PTHR37017">
    <property type="entry name" value="AB HYDROLASE-1 DOMAIN-CONTAINING PROTEIN-RELATED"/>
    <property type="match status" value="1"/>
</dbReference>
<dbReference type="Gene3D" id="3.40.50.1820">
    <property type="entry name" value="alpha/beta hydrolase"/>
    <property type="match status" value="1"/>
</dbReference>
<dbReference type="SUPFAM" id="SSF53474">
    <property type="entry name" value="alpha/beta-Hydrolases"/>
    <property type="match status" value="1"/>
</dbReference>
<evidence type="ECO:0000259" key="2">
    <source>
        <dbReference type="Pfam" id="PF12697"/>
    </source>
</evidence>
<dbReference type="InterPro" id="IPR000073">
    <property type="entry name" value="AB_hydrolase_1"/>
</dbReference>
<dbReference type="RefSeq" id="WP_189848616.1">
    <property type="nucleotide sequence ID" value="NZ_BMVV01000004.1"/>
</dbReference>
<feature type="region of interest" description="Disordered" evidence="1">
    <location>
        <begin position="41"/>
        <end position="66"/>
    </location>
</feature>
<dbReference type="EMBL" id="JBICZW010000019">
    <property type="protein sequence ID" value="MFG3192338.1"/>
    <property type="molecule type" value="Genomic_DNA"/>
</dbReference>
<feature type="domain" description="AB hydrolase-1" evidence="2">
    <location>
        <begin position="9"/>
        <end position="284"/>
    </location>
</feature>
<keyword evidence="4" id="KW-1185">Reference proteome</keyword>
<comment type="caution">
    <text evidence="3">The sequence shown here is derived from an EMBL/GenBank/DDBJ whole genome shotgun (WGS) entry which is preliminary data.</text>
</comment>
<gene>
    <name evidence="3" type="ORF">ACGFYS_25735</name>
</gene>
<dbReference type="Pfam" id="PF12697">
    <property type="entry name" value="Abhydrolase_6"/>
    <property type="match status" value="1"/>
</dbReference>
<evidence type="ECO:0000256" key="1">
    <source>
        <dbReference type="SAM" id="MobiDB-lite"/>
    </source>
</evidence>
<accession>A0ABW7BYY5</accession>
<dbReference type="PANTHER" id="PTHR37017:SF11">
    <property type="entry name" value="ESTERASE_LIPASE_THIOESTERASE DOMAIN-CONTAINING PROTEIN"/>
    <property type="match status" value="1"/>
</dbReference>
<dbReference type="InterPro" id="IPR029058">
    <property type="entry name" value="AB_hydrolase_fold"/>
</dbReference>
<protein>
    <submittedName>
        <fullName evidence="3">Alpha/beta hydrolase</fullName>
    </submittedName>
</protein>
<organism evidence="3 4">
    <name type="scientific">Streptomyces omiyaensis</name>
    <dbReference type="NCBI Taxonomy" id="68247"/>
    <lineage>
        <taxon>Bacteria</taxon>
        <taxon>Bacillati</taxon>
        <taxon>Actinomycetota</taxon>
        <taxon>Actinomycetes</taxon>
        <taxon>Kitasatosporales</taxon>
        <taxon>Streptomycetaceae</taxon>
        <taxon>Streptomyces</taxon>
    </lineage>
</organism>
<dbReference type="InterPro" id="IPR052897">
    <property type="entry name" value="Sec-Metab_Biosynth_Hydrolase"/>
</dbReference>